<dbReference type="OrthoDB" id="9028152at2759"/>
<evidence type="ECO:0000256" key="5">
    <source>
        <dbReference type="ARBA" id="ARBA00022801"/>
    </source>
</evidence>
<dbReference type="InterPro" id="IPR001314">
    <property type="entry name" value="Peptidase_S1A"/>
</dbReference>
<dbReference type="Proteomes" id="UP001151699">
    <property type="component" value="Chromosome C"/>
</dbReference>
<evidence type="ECO:0000313" key="13">
    <source>
        <dbReference type="Proteomes" id="UP001151699"/>
    </source>
</evidence>
<dbReference type="PROSITE" id="PS00134">
    <property type="entry name" value="TRYPSIN_HIS"/>
    <property type="match status" value="1"/>
</dbReference>
<keyword evidence="6" id="KW-0720">Serine protease</keyword>
<organism evidence="12 13">
    <name type="scientific">Pseudolycoriella hygida</name>
    <dbReference type="NCBI Taxonomy" id="35572"/>
    <lineage>
        <taxon>Eukaryota</taxon>
        <taxon>Metazoa</taxon>
        <taxon>Ecdysozoa</taxon>
        <taxon>Arthropoda</taxon>
        <taxon>Hexapoda</taxon>
        <taxon>Insecta</taxon>
        <taxon>Pterygota</taxon>
        <taxon>Neoptera</taxon>
        <taxon>Endopterygota</taxon>
        <taxon>Diptera</taxon>
        <taxon>Nematocera</taxon>
        <taxon>Sciaroidea</taxon>
        <taxon>Sciaridae</taxon>
        <taxon>Pseudolycoriella</taxon>
    </lineage>
</organism>
<evidence type="ECO:0000256" key="4">
    <source>
        <dbReference type="ARBA" id="ARBA00022729"/>
    </source>
</evidence>
<reference evidence="12" key="1">
    <citation type="submission" date="2022-07" db="EMBL/GenBank/DDBJ databases">
        <authorList>
            <person name="Trinca V."/>
            <person name="Uliana J.V.C."/>
            <person name="Torres T.T."/>
            <person name="Ward R.J."/>
            <person name="Monesi N."/>
        </authorList>
    </citation>
    <scope>NUCLEOTIDE SEQUENCE</scope>
    <source>
        <strain evidence="12">HSMRA1968</strain>
        <tissue evidence="12">Whole embryos</tissue>
    </source>
</reference>
<evidence type="ECO:0000256" key="8">
    <source>
        <dbReference type="ARBA" id="ARBA00023157"/>
    </source>
</evidence>
<evidence type="ECO:0000259" key="11">
    <source>
        <dbReference type="PROSITE" id="PS50240"/>
    </source>
</evidence>
<keyword evidence="5" id="KW-0378">Hydrolase</keyword>
<name>A0A9Q0MQG2_9DIPT</name>
<dbReference type="GO" id="GO:0005576">
    <property type="term" value="C:extracellular region"/>
    <property type="evidence" value="ECO:0007669"/>
    <property type="project" value="UniProtKB-SubCell"/>
</dbReference>
<feature type="domain" description="Peptidase S1" evidence="11">
    <location>
        <begin position="9"/>
        <end position="265"/>
    </location>
</feature>
<keyword evidence="13" id="KW-1185">Reference proteome</keyword>
<protein>
    <submittedName>
        <fullName evidence="12">Phenoloxidase-activating enzyme</fullName>
    </submittedName>
</protein>
<evidence type="ECO:0000256" key="6">
    <source>
        <dbReference type="ARBA" id="ARBA00022825"/>
    </source>
</evidence>
<sequence length="277" mass="30793">MSLLNYFKIINGDVTSIDEFPWTVLIRYKRQATGNWGCGGSLVGKKTVLTAAHCVESAALAVLGNIEFVRLGEYDYAKEIDCVMSSGFEDCADRPVDIEVSDIIVHPQRNIEAKLHDIAILVLDEVPPYTDFIRPICLPDQSLANTYNSNDILFVAGWGWTVGSVRSPSNIKKYTALNRVDYSQCRGYYRNVIDYWQICAGGANGQIPCKGDSGGPLMYASNNQWILTGIVSYGPFPCGKPRVDGAPGVFTRVSSHMPWINSILDNIFDPDRYSWEK</sequence>
<keyword evidence="2" id="KW-0964">Secreted</keyword>
<dbReference type="Pfam" id="PF00089">
    <property type="entry name" value="Trypsin"/>
    <property type="match status" value="1"/>
</dbReference>
<gene>
    <name evidence="12" type="primary">PPAE</name>
    <name evidence="12" type="ORF">Bhyg_13682</name>
</gene>
<dbReference type="InterPro" id="IPR043504">
    <property type="entry name" value="Peptidase_S1_PA_chymotrypsin"/>
</dbReference>
<keyword evidence="4" id="KW-0732">Signal</keyword>
<dbReference type="PROSITE" id="PS50240">
    <property type="entry name" value="TRYPSIN_DOM"/>
    <property type="match status" value="1"/>
</dbReference>
<dbReference type="PRINTS" id="PR00722">
    <property type="entry name" value="CHYMOTRYPSIN"/>
</dbReference>
<comment type="caution">
    <text evidence="12">The sequence shown here is derived from an EMBL/GenBank/DDBJ whole genome shotgun (WGS) entry which is preliminary data.</text>
</comment>
<evidence type="ECO:0000256" key="3">
    <source>
        <dbReference type="ARBA" id="ARBA00022670"/>
    </source>
</evidence>
<evidence type="ECO:0000256" key="7">
    <source>
        <dbReference type="ARBA" id="ARBA00023145"/>
    </source>
</evidence>
<proteinExistence type="inferred from homology"/>
<dbReference type="InterPro" id="IPR009003">
    <property type="entry name" value="Peptidase_S1_PA"/>
</dbReference>
<evidence type="ECO:0000256" key="10">
    <source>
        <dbReference type="ARBA" id="ARBA00024195"/>
    </source>
</evidence>
<comment type="similarity">
    <text evidence="10">Belongs to the peptidase S1 family. CLIP subfamily.</text>
</comment>
<dbReference type="FunFam" id="2.40.10.10:FF:000146">
    <property type="entry name" value="Serine protease 53"/>
    <property type="match status" value="1"/>
</dbReference>
<keyword evidence="7" id="KW-0865">Zymogen</keyword>
<dbReference type="CDD" id="cd00190">
    <property type="entry name" value="Tryp_SPc"/>
    <property type="match status" value="1"/>
</dbReference>
<accession>A0A9Q0MQG2</accession>
<keyword evidence="8" id="KW-1015">Disulfide bond</keyword>
<keyword evidence="3" id="KW-0645">Protease</keyword>
<dbReference type="SMART" id="SM00020">
    <property type="entry name" value="Tryp_SPc"/>
    <property type="match status" value="1"/>
</dbReference>
<dbReference type="GO" id="GO:0004252">
    <property type="term" value="F:serine-type endopeptidase activity"/>
    <property type="evidence" value="ECO:0007669"/>
    <property type="project" value="InterPro"/>
</dbReference>
<dbReference type="PANTHER" id="PTHR24256">
    <property type="entry name" value="TRYPTASE-RELATED"/>
    <property type="match status" value="1"/>
</dbReference>
<evidence type="ECO:0000256" key="2">
    <source>
        <dbReference type="ARBA" id="ARBA00022525"/>
    </source>
</evidence>
<dbReference type="EMBL" id="WJQU01000004">
    <property type="protein sequence ID" value="KAJ6635099.1"/>
    <property type="molecule type" value="Genomic_DNA"/>
</dbReference>
<dbReference type="Gene3D" id="2.40.10.10">
    <property type="entry name" value="Trypsin-like serine proteases"/>
    <property type="match status" value="2"/>
</dbReference>
<dbReference type="AlphaFoldDB" id="A0A9Q0MQG2"/>
<comment type="subcellular location">
    <subcellularLocation>
        <location evidence="1">Secreted</location>
    </subcellularLocation>
</comment>
<dbReference type="InterPro" id="IPR051487">
    <property type="entry name" value="Ser/Thr_Proteases_Immune/Dev"/>
</dbReference>
<dbReference type="SUPFAM" id="SSF50494">
    <property type="entry name" value="Trypsin-like serine proteases"/>
    <property type="match status" value="1"/>
</dbReference>
<keyword evidence="9" id="KW-0325">Glycoprotein</keyword>
<dbReference type="InterPro" id="IPR018114">
    <property type="entry name" value="TRYPSIN_HIS"/>
</dbReference>
<dbReference type="InterPro" id="IPR001254">
    <property type="entry name" value="Trypsin_dom"/>
</dbReference>
<evidence type="ECO:0000256" key="9">
    <source>
        <dbReference type="ARBA" id="ARBA00023180"/>
    </source>
</evidence>
<evidence type="ECO:0000256" key="1">
    <source>
        <dbReference type="ARBA" id="ARBA00004613"/>
    </source>
</evidence>
<evidence type="ECO:0000313" key="12">
    <source>
        <dbReference type="EMBL" id="KAJ6635099.1"/>
    </source>
</evidence>
<dbReference type="GO" id="GO:0006508">
    <property type="term" value="P:proteolysis"/>
    <property type="evidence" value="ECO:0007669"/>
    <property type="project" value="UniProtKB-KW"/>
</dbReference>